<evidence type="ECO:0008006" key="3">
    <source>
        <dbReference type="Google" id="ProtNLM"/>
    </source>
</evidence>
<dbReference type="EMBL" id="ML994019">
    <property type="protein sequence ID" value="KAF2200509.1"/>
    <property type="molecule type" value="Genomic_DNA"/>
</dbReference>
<organism evidence="1 2">
    <name type="scientific">Delitschia confertaspora ATCC 74209</name>
    <dbReference type="NCBI Taxonomy" id="1513339"/>
    <lineage>
        <taxon>Eukaryota</taxon>
        <taxon>Fungi</taxon>
        <taxon>Dikarya</taxon>
        <taxon>Ascomycota</taxon>
        <taxon>Pezizomycotina</taxon>
        <taxon>Dothideomycetes</taxon>
        <taxon>Pleosporomycetidae</taxon>
        <taxon>Pleosporales</taxon>
        <taxon>Delitschiaceae</taxon>
        <taxon>Delitschia</taxon>
    </lineage>
</organism>
<dbReference type="Gene3D" id="1.10.472.10">
    <property type="entry name" value="Cyclin-like"/>
    <property type="match status" value="1"/>
</dbReference>
<protein>
    <recommendedName>
        <fullName evidence="3">Cyclin N-terminal domain-containing protein</fullName>
    </recommendedName>
</protein>
<dbReference type="GO" id="GO:0006357">
    <property type="term" value="P:regulation of transcription by RNA polymerase II"/>
    <property type="evidence" value="ECO:0007669"/>
    <property type="project" value="InterPro"/>
</dbReference>
<dbReference type="OrthoDB" id="25002at2759"/>
<dbReference type="InterPro" id="IPR043198">
    <property type="entry name" value="Cyclin/Ssn8"/>
</dbReference>
<dbReference type="SUPFAM" id="SSF47954">
    <property type="entry name" value="Cyclin-like"/>
    <property type="match status" value="1"/>
</dbReference>
<dbReference type="GO" id="GO:0016538">
    <property type="term" value="F:cyclin-dependent protein serine/threonine kinase regulator activity"/>
    <property type="evidence" value="ECO:0007669"/>
    <property type="project" value="InterPro"/>
</dbReference>
<accession>A0A9P4JNS7</accession>
<name>A0A9P4JNS7_9PLEO</name>
<comment type="caution">
    <text evidence="1">The sequence shown here is derived from an EMBL/GenBank/DDBJ whole genome shotgun (WGS) entry which is preliminary data.</text>
</comment>
<gene>
    <name evidence="1" type="ORF">GQ43DRAFT_417868</name>
</gene>
<evidence type="ECO:0000313" key="2">
    <source>
        <dbReference type="Proteomes" id="UP000799536"/>
    </source>
</evidence>
<keyword evidence="2" id="KW-1185">Reference proteome</keyword>
<sequence length="222" mass="25322">MAFLYVNHFSKYVKLANPTEVLPSLDTLTVALAALSLASKSTEAPRRLREFLLPAWRIINSHKPSEEPLLIPSNLYDTLRSTLVQAELILLRVMKFELRKELPFEFASRYLARSMDQINARSDGWLETDDYDGYSGKQKAEYNIVDLMETSIGRICKLKVLEACRNYQVASYFPTRVIAAVSVHLALQEQGLAYTEMARWLKSTTSSKVDIEDFREALGYLS</sequence>
<reference evidence="1" key="1">
    <citation type="journal article" date="2020" name="Stud. Mycol.">
        <title>101 Dothideomycetes genomes: a test case for predicting lifestyles and emergence of pathogens.</title>
        <authorList>
            <person name="Haridas S."/>
            <person name="Albert R."/>
            <person name="Binder M."/>
            <person name="Bloem J."/>
            <person name="Labutti K."/>
            <person name="Salamov A."/>
            <person name="Andreopoulos B."/>
            <person name="Baker S."/>
            <person name="Barry K."/>
            <person name="Bills G."/>
            <person name="Bluhm B."/>
            <person name="Cannon C."/>
            <person name="Castanera R."/>
            <person name="Culley D."/>
            <person name="Daum C."/>
            <person name="Ezra D."/>
            <person name="Gonzalez J."/>
            <person name="Henrissat B."/>
            <person name="Kuo A."/>
            <person name="Liang C."/>
            <person name="Lipzen A."/>
            <person name="Lutzoni F."/>
            <person name="Magnuson J."/>
            <person name="Mondo S."/>
            <person name="Nolan M."/>
            <person name="Ohm R."/>
            <person name="Pangilinan J."/>
            <person name="Park H.-J."/>
            <person name="Ramirez L."/>
            <person name="Alfaro M."/>
            <person name="Sun H."/>
            <person name="Tritt A."/>
            <person name="Yoshinaga Y."/>
            <person name="Zwiers L.-H."/>
            <person name="Turgeon B."/>
            <person name="Goodwin S."/>
            <person name="Spatafora J."/>
            <person name="Crous P."/>
            <person name="Grigoriev I."/>
        </authorList>
    </citation>
    <scope>NUCLEOTIDE SEQUENCE</scope>
    <source>
        <strain evidence="1">ATCC 74209</strain>
    </source>
</reference>
<dbReference type="InterPro" id="IPR036915">
    <property type="entry name" value="Cyclin-like_sf"/>
</dbReference>
<evidence type="ECO:0000313" key="1">
    <source>
        <dbReference type="EMBL" id="KAF2200509.1"/>
    </source>
</evidence>
<proteinExistence type="predicted"/>
<dbReference type="PANTHER" id="PTHR10026">
    <property type="entry name" value="CYCLIN"/>
    <property type="match status" value="1"/>
</dbReference>
<dbReference type="AlphaFoldDB" id="A0A9P4JNS7"/>
<dbReference type="Proteomes" id="UP000799536">
    <property type="component" value="Unassembled WGS sequence"/>
</dbReference>